<keyword evidence="4" id="KW-1185">Reference proteome</keyword>
<keyword evidence="3" id="KW-0378">Hydrolase</keyword>
<dbReference type="EC" id="3.2.1.51" evidence="3"/>
<feature type="domain" description="Glycosyl hydrolase family 95 catalytic" evidence="2">
    <location>
        <begin position="137"/>
        <end position="552"/>
    </location>
</feature>
<organism evidence="3 4">
    <name type="scientific">Bifidobacterium mongoliense DSM 21395</name>
    <dbReference type="NCBI Taxonomy" id="1437603"/>
    <lineage>
        <taxon>Bacteria</taxon>
        <taxon>Bacillati</taxon>
        <taxon>Actinomycetota</taxon>
        <taxon>Actinomycetes</taxon>
        <taxon>Bifidobacteriales</taxon>
        <taxon>Bifidobacteriaceae</taxon>
        <taxon>Bifidobacterium</taxon>
    </lineage>
</organism>
<evidence type="ECO:0000259" key="2">
    <source>
        <dbReference type="Pfam" id="PF22124"/>
    </source>
</evidence>
<dbReference type="EMBL" id="JGZE01000009">
    <property type="protein sequence ID" value="KFI77126.1"/>
    <property type="molecule type" value="Genomic_DNA"/>
</dbReference>
<evidence type="ECO:0000313" key="4">
    <source>
        <dbReference type="Proteomes" id="UP000029082"/>
    </source>
</evidence>
<dbReference type="eggNOG" id="COG1554">
    <property type="taxonomic scope" value="Bacteria"/>
</dbReference>
<feature type="domain" description="Alpha fucosidase A-like C-terminal" evidence="1">
    <location>
        <begin position="554"/>
        <end position="596"/>
    </location>
</feature>
<dbReference type="SUPFAM" id="SSF48208">
    <property type="entry name" value="Six-hairpin glycosidases"/>
    <property type="match status" value="1"/>
</dbReference>
<dbReference type="PANTHER" id="PTHR31084">
    <property type="entry name" value="ALPHA-L-FUCOSIDASE 2"/>
    <property type="match status" value="1"/>
</dbReference>
<comment type="caution">
    <text evidence="3">The sequence shown here is derived from an EMBL/GenBank/DDBJ whole genome shotgun (WGS) entry which is preliminary data.</text>
</comment>
<dbReference type="GO" id="GO:0005975">
    <property type="term" value="P:carbohydrate metabolic process"/>
    <property type="evidence" value="ECO:0007669"/>
    <property type="project" value="InterPro"/>
</dbReference>
<proteinExistence type="predicted"/>
<name>A0A087C1H6_9BIFI</name>
<dbReference type="STRING" id="1437603.GCA_000771525_00887"/>
<reference evidence="3 4" key="1">
    <citation type="submission" date="2014-03" db="EMBL/GenBank/DDBJ databases">
        <title>Genomics of Bifidobacteria.</title>
        <authorList>
            <person name="Ventura M."/>
            <person name="Milani C."/>
            <person name="Lugli G.A."/>
        </authorList>
    </citation>
    <scope>NUCLEOTIDE SEQUENCE [LARGE SCALE GENOMIC DNA]</scope>
    <source>
        <strain evidence="3 4">DSM 21395</strain>
    </source>
</reference>
<accession>A0A087C1H6</accession>
<dbReference type="Proteomes" id="UP000029082">
    <property type="component" value="Unassembled WGS sequence"/>
</dbReference>
<dbReference type="GO" id="GO:0004560">
    <property type="term" value="F:alpha-L-fucosidase activity"/>
    <property type="evidence" value="ECO:0007669"/>
    <property type="project" value="UniProtKB-EC"/>
</dbReference>
<dbReference type="AlphaFoldDB" id="A0A087C1H6"/>
<sequence>MTSSEAINVGIDVSGKFLRQSKTSLQSGSDARKATLIVMGRMPGLNIGLLPHPSDNPWEDELNGTGMAYAGALSVTVEDGDIQASGNVLHCSNVTGLLLRFRSMSGFRGSNEQPERDMTVIANHLEKSLTEWQSDSQTLLDRHIADYRQYFDRVSVHLGPAHEDDVEVPFTEILRSRTGNAPHLLEKLSEAMFDFGRYLLISSSRQHTQPANLQGLWNHKDFPNWYGAYTTNINVEMNYWMTGPCALQELIEPLVTMNEELLDPGHGVAEHVLGCRGSAVFHNVDIWRRALPANGNPMWSFWPFGQAWMCRNLFDEYLFNQDSSYLARIWPIMKESARFCMDFLSDTEHGLAPSPATSPENYFLVNDKSASVARSSENATAIVRNLLNDLIRASQDVEALGEKDRNLVQEAKHICAQLAEPQIGTDGRILEWNDEFVEADPHHRHLSHLYELYPGVGITSKTPRLEKAARKSLEIRGDDGSGWSIVWRMIMWARLRDAEHAERIIGMFLRPVDTDAETDLLGGGVYDSGLCAHPPFQIDGNLGFPAALSEMLLQSHDGLIRLLPALPEDWKEGSFRGLRARGGILVNASWTAETLAYSLRCSEPMEITLIAEGTNMAHVKLSPDAPFEGVIHR</sequence>
<keyword evidence="3" id="KW-0326">Glycosidase</keyword>
<dbReference type="InterPro" id="IPR012341">
    <property type="entry name" value="6hp_glycosidase-like_sf"/>
</dbReference>
<dbReference type="PANTHER" id="PTHR31084:SF0">
    <property type="entry name" value="ALPHA-L-FUCOSIDASE 2"/>
    <property type="match status" value="1"/>
</dbReference>
<dbReference type="Gene3D" id="1.50.10.10">
    <property type="match status" value="1"/>
</dbReference>
<dbReference type="RefSeq" id="WP_237745316.1">
    <property type="nucleotide sequence ID" value="NZ_JGZE01000009.1"/>
</dbReference>
<dbReference type="InterPro" id="IPR054363">
    <property type="entry name" value="GH95_cat"/>
</dbReference>
<dbReference type="InterPro" id="IPR049053">
    <property type="entry name" value="AFCA-like_C"/>
</dbReference>
<dbReference type="Pfam" id="PF21307">
    <property type="entry name" value="Glyco_hydro_95_C"/>
    <property type="match status" value="1"/>
</dbReference>
<gene>
    <name evidence="3" type="ORF">BMON_1216</name>
</gene>
<protein>
    <submittedName>
        <fullName evidence="3">Alpha-galactosidase</fullName>
        <ecNumber evidence="3">3.2.1.51</ecNumber>
    </submittedName>
</protein>
<dbReference type="InterPro" id="IPR008928">
    <property type="entry name" value="6-hairpin_glycosidase_sf"/>
</dbReference>
<dbReference type="Pfam" id="PF22124">
    <property type="entry name" value="Glyco_hydro_95_cat"/>
    <property type="match status" value="1"/>
</dbReference>
<evidence type="ECO:0000313" key="3">
    <source>
        <dbReference type="EMBL" id="KFI77126.1"/>
    </source>
</evidence>
<evidence type="ECO:0000259" key="1">
    <source>
        <dbReference type="Pfam" id="PF21307"/>
    </source>
</evidence>